<gene>
    <name evidence="5" type="primary">LOC115877953</name>
</gene>
<feature type="compositionally biased region" description="Basic and acidic residues" evidence="2">
    <location>
        <begin position="9"/>
        <end position="23"/>
    </location>
</feature>
<feature type="domain" description="FP protein C-terminal" evidence="3">
    <location>
        <begin position="196"/>
        <end position="244"/>
    </location>
</feature>
<dbReference type="InParanoid" id="A0A6J2XHI0"/>
<proteinExistence type="predicted"/>
<dbReference type="Pfam" id="PF25298">
    <property type="entry name" value="Baculo_FP_2nd"/>
    <property type="match status" value="1"/>
</dbReference>
<dbReference type="InterPro" id="IPR057251">
    <property type="entry name" value="FP_C"/>
</dbReference>
<dbReference type="OrthoDB" id="6782599at2759"/>
<evidence type="ECO:0000313" key="5">
    <source>
        <dbReference type="RefSeq" id="XP_030750164.1"/>
    </source>
</evidence>
<feature type="coiled-coil region" evidence="1">
    <location>
        <begin position="38"/>
        <end position="93"/>
    </location>
</feature>
<keyword evidence="4" id="KW-1185">Reference proteome</keyword>
<feature type="region of interest" description="Disordered" evidence="2">
    <location>
        <begin position="1"/>
        <end position="23"/>
    </location>
</feature>
<name>A0A6J2XHI0_SITOR</name>
<keyword evidence="1" id="KW-0175">Coiled coil</keyword>
<protein>
    <submittedName>
        <fullName evidence="5">Uncharacterized protein LOC115877953</fullName>
    </submittedName>
</protein>
<reference evidence="5" key="1">
    <citation type="submission" date="2025-08" db="UniProtKB">
        <authorList>
            <consortium name="RefSeq"/>
        </authorList>
    </citation>
    <scope>IDENTIFICATION</scope>
    <source>
        <tissue evidence="5">Gonads</tissue>
    </source>
</reference>
<dbReference type="KEGG" id="soy:115877953"/>
<dbReference type="GeneID" id="115877953"/>
<accession>A0A6J2XHI0</accession>
<evidence type="ECO:0000256" key="1">
    <source>
        <dbReference type="SAM" id="Coils"/>
    </source>
</evidence>
<evidence type="ECO:0000256" key="2">
    <source>
        <dbReference type="SAM" id="MobiDB-lite"/>
    </source>
</evidence>
<sequence>MNQTKNTRTRKENTEKVRDKDKMEATETISNAIIYQKLNEMQKSLEFLSAKFEEMQNENKELKMILKSQDKDNKMLKKRLEALEKIVESQEREKLENNIVISGVDKIDQSENTKELVMKILQQMSCDTNTIANIQNCYRKNSKNENNPIIITLSNKQSKFNILKARKEIGSLQTRECHIKGRNNDIFVNEHLTTLTGKIFYATRHLKKEKKIRYTWIRDGNVYIRKTETSDKIKIKQLANIEKLDQ</sequence>
<dbReference type="RefSeq" id="XP_030750164.1">
    <property type="nucleotide sequence ID" value="XM_030894304.1"/>
</dbReference>
<organism evidence="4 5">
    <name type="scientific">Sitophilus oryzae</name>
    <name type="common">Rice weevil</name>
    <name type="synonym">Curculio oryzae</name>
    <dbReference type="NCBI Taxonomy" id="7048"/>
    <lineage>
        <taxon>Eukaryota</taxon>
        <taxon>Metazoa</taxon>
        <taxon>Ecdysozoa</taxon>
        <taxon>Arthropoda</taxon>
        <taxon>Hexapoda</taxon>
        <taxon>Insecta</taxon>
        <taxon>Pterygota</taxon>
        <taxon>Neoptera</taxon>
        <taxon>Endopterygota</taxon>
        <taxon>Coleoptera</taxon>
        <taxon>Polyphaga</taxon>
        <taxon>Cucujiformia</taxon>
        <taxon>Curculionidae</taxon>
        <taxon>Dryophthorinae</taxon>
        <taxon>Sitophilus</taxon>
    </lineage>
</organism>
<evidence type="ECO:0000313" key="4">
    <source>
        <dbReference type="Proteomes" id="UP000504635"/>
    </source>
</evidence>
<dbReference type="AlphaFoldDB" id="A0A6J2XHI0"/>
<dbReference type="Proteomes" id="UP000504635">
    <property type="component" value="Unplaced"/>
</dbReference>
<evidence type="ECO:0000259" key="3">
    <source>
        <dbReference type="Pfam" id="PF25298"/>
    </source>
</evidence>